<proteinExistence type="predicted"/>
<dbReference type="PANTHER" id="PTHR13847">
    <property type="entry name" value="SARCOSINE DEHYDROGENASE-RELATED"/>
    <property type="match status" value="1"/>
</dbReference>
<dbReference type="Gene3D" id="3.50.50.60">
    <property type="entry name" value="FAD/NAD(P)-binding domain"/>
    <property type="match status" value="1"/>
</dbReference>
<dbReference type="EMBL" id="MPON01000001">
    <property type="protein sequence ID" value="OKA40931.1"/>
    <property type="molecule type" value="Genomic_DNA"/>
</dbReference>
<dbReference type="GO" id="GO:0005737">
    <property type="term" value="C:cytoplasm"/>
    <property type="evidence" value="ECO:0007669"/>
    <property type="project" value="TreeGrafter"/>
</dbReference>
<feature type="domain" description="FAD dependent oxidoreductase" evidence="1">
    <location>
        <begin position="30"/>
        <end position="382"/>
    </location>
</feature>
<organism evidence="2 3">
    <name type="scientific">Bacillus cereus</name>
    <dbReference type="NCBI Taxonomy" id="1396"/>
    <lineage>
        <taxon>Bacteria</taxon>
        <taxon>Bacillati</taxon>
        <taxon>Bacillota</taxon>
        <taxon>Bacilli</taxon>
        <taxon>Bacillales</taxon>
        <taxon>Bacillaceae</taxon>
        <taxon>Bacillus</taxon>
        <taxon>Bacillus cereus group</taxon>
    </lineage>
</organism>
<protein>
    <submittedName>
        <fullName evidence="2">FAD-dependent oxidoreductase</fullName>
    </submittedName>
</protein>
<dbReference type="InterPro" id="IPR036188">
    <property type="entry name" value="FAD/NAD-bd_sf"/>
</dbReference>
<dbReference type="SUPFAM" id="SSF51905">
    <property type="entry name" value="FAD/NAD(P)-binding domain"/>
    <property type="match status" value="1"/>
</dbReference>
<dbReference type="Gene3D" id="3.30.9.10">
    <property type="entry name" value="D-Amino Acid Oxidase, subunit A, domain 2"/>
    <property type="match status" value="1"/>
</dbReference>
<dbReference type="Pfam" id="PF01266">
    <property type="entry name" value="DAO"/>
    <property type="match status" value="1"/>
</dbReference>
<dbReference type="PANTHER" id="PTHR13847:SF201">
    <property type="entry name" value="PUTATIBE OXIDOREDUCTASE"/>
    <property type="match status" value="1"/>
</dbReference>
<gene>
    <name evidence="2" type="ORF">BJR07_03175</name>
</gene>
<dbReference type="Proteomes" id="UP000186535">
    <property type="component" value="Unassembled WGS sequence"/>
</dbReference>
<evidence type="ECO:0000313" key="3">
    <source>
        <dbReference type="Proteomes" id="UP000186535"/>
    </source>
</evidence>
<reference evidence="2 3" key="1">
    <citation type="submission" date="2016-11" db="EMBL/GenBank/DDBJ databases">
        <title>Identification of Bacillus cereus isolated from egg-white.</title>
        <authorList>
            <person name="Soni A."/>
            <person name="Oey I."/>
            <person name="Silcock P."/>
            <person name="Bremer P."/>
        </authorList>
    </citation>
    <scope>NUCLEOTIDE SEQUENCE [LARGE SCALE GENOMIC DNA]</scope>
    <source>
        <strain evidence="2 3">NZAS03</strain>
    </source>
</reference>
<name>A0A1C4D6K3_BACCE</name>
<dbReference type="RefSeq" id="WP_073515562.1">
    <property type="nucleotide sequence ID" value="NZ_MPOM01000003.1"/>
</dbReference>
<dbReference type="AlphaFoldDB" id="A0A1C4D6K3"/>
<dbReference type="InterPro" id="IPR006076">
    <property type="entry name" value="FAD-dep_OxRdtase"/>
</dbReference>
<accession>A0A1C4D6K3</accession>
<evidence type="ECO:0000259" key="1">
    <source>
        <dbReference type="Pfam" id="PF01266"/>
    </source>
</evidence>
<comment type="caution">
    <text evidence="2">The sequence shown here is derived from an EMBL/GenBank/DDBJ whole genome shotgun (WGS) entry which is preliminary data.</text>
</comment>
<evidence type="ECO:0000313" key="2">
    <source>
        <dbReference type="EMBL" id="OKA40931.1"/>
    </source>
</evidence>
<sequence length="405" mass="46477">MDLQTGKLYWNTTFSNTPSYPQLEEDIKCDVLIIGAGSSGAQSAYYLSESDLNIVVVDKRKVGHGSNLTNTALIQYLGDKMFFELVNTFGEEYAVKHMKLCEQAINDIEYADQNLPYCSDFKRRDSLYYASYEEDIKKLEKELYYLHKHDFKAVWLSEKQIGQRYPFKKRAAIYTYNDGEINPYKFTHSLLEQASNKGVHIYEDTEIVGKKLEKECAIFYTKGGNSITANKVIVAAGYEGLEFKKEKNATLISSYAIVTNPVEDLSSWYKRTLIWETARPYIYMRTTADNRVIIGGLDEDTNIAQERDSKLIHKKEKLVNEFNKLFPNITVEPEFYLSAFYGGTHDGLPIIGMYEEFPNCHFIYAYGDNGLVYSMVLSKIVRDVIISGSSPDLNLYLQTRPKLNE</sequence>